<feature type="repeat" description="WD" evidence="1">
    <location>
        <begin position="551"/>
        <end position="582"/>
    </location>
</feature>
<proteinExistence type="predicted"/>
<keyword evidence="4" id="KW-1185">Reference proteome</keyword>
<reference evidence="3" key="1">
    <citation type="submission" date="2021-01" db="EMBL/GenBank/DDBJ databases">
        <authorList>
            <consortium name="Genoscope - CEA"/>
            <person name="William W."/>
        </authorList>
    </citation>
    <scope>NUCLEOTIDE SEQUENCE</scope>
</reference>
<evidence type="ECO:0000313" key="3">
    <source>
        <dbReference type="EMBL" id="CAD8069673.1"/>
    </source>
</evidence>
<evidence type="ECO:0000313" key="4">
    <source>
        <dbReference type="Proteomes" id="UP000692954"/>
    </source>
</evidence>
<dbReference type="EMBL" id="CAJJDN010000025">
    <property type="protein sequence ID" value="CAD8069673.1"/>
    <property type="molecule type" value="Genomic_DNA"/>
</dbReference>
<dbReference type="Proteomes" id="UP000692954">
    <property type="component" value="Unassembled WGS sequence"/>
</dbReference>
<comment type="caution">
    <text evidence="3">The sequence shown here is derived from an EMBL/GenBank/DDBJ whole genome shotgun (WGS) entry which is preliminary data.</text>
</comment>
<evidence type="ECO:0000256" key="2">
    <source>
        <dbReference type="SAM" id="Coils"/>
    </source>
</evidence>
<dbReference type="OrthoDB" id="406844at2759"/>
<sequence>MNQKQGQEKCQEHSENIVAINRYEKDFEKRGLCSKCMANRYKKEVMHIQNSIDQIKQTKQILKEDRSNILQSRLENIQKLNESVEQLKNFYIQQFDLIITSINKWTQSIQNIEEDFINKAQSQECYDYQLFVEFITQEQEAQIQTQIDFKIQIQNLLLSLTETDLFKTCQKFLENQSTETILFENAENEDDQELEELCLLCDDHKKQITLFDLSKDRPNQKRIACLRCLDGTINQYTSIQIAHNIWQQVQQKRLEKMNKNSDIFSIKVNNLKDYLQTIQKGYISQIGNTVNQLNNIYKNYSNQVNSKTTHLINTSWKNLSKEEILKIAQDLSQINEYNIIEDPLLMEYNNQDNQINAVIKDTVLSLQECQKTQLNKINGQINNQLSVDDFIIKIKENPKEEDCQSLRQNKSQSIEKSIILESKLRELDLSINFKLSQQQYSQTIQSEFKQQQLNQSIYNLIQNKPIKQNEWCYAIAFNQDNSTILVGSNKQIKVFEFKQEQLKQTQLLSEHSNEICTLNFMKQSNQFISGSYEIIIWSINEKNQWICKQKLNGHISFIRCLILNNDEDLIISCSFDKTIKFWIKQNGWICSQTITDHINSVYGLSMNDSQNKLISCGSDNLILIIEYSSQDKKWSIIQKIKVENYGIRICFINDNIFTFQPYSKEQMHIYELNNTNKQYSKTKDLIVKCGSDGACLFPQQYIKQKCLLVNKNGQNINLIKRKENGDFITQQSIDFGTSSLFGIMSDNGEYLITWDDISKEIQIRKYQEK</sequence>
<organism evidence="3 4">
    <name type="scientific">Paramecium sonneborni</name>
    <dbReference type="NCBI Taxonomy" id="65129"/>
    <lineage>
        <taxon>Eukaryota</taxon>
        <taxon>Sar</taxon>
        <taxon>Alveolata</taxon>
        <taxon>Ciliophora</taxon>
        <taxon>Intramacronucleata</taxon>
        <taxon>Oligohymenophorea</taxon>
        <taxon>Peniculida</taxon>
        <taxon>Parameciidae</taxon>
        <taxon>Paramecium</taxon>
    </lineage>
</organism>
<dbReference type="PANTHER" id="PTHR19920:SF0">
    <property type="entry name" value="CYTOSOLIC IRON-SULFUR PROTEIN ASSEMBLY PROTEIN CIAO1-RELATED"/>
    <property type="match status" value="1"/>
</dbReference>
<accession>A0A8S1LVQ4</accession>
<dbReference type="PROSITE" id="PS50294">
    <property type="entry name" value="WD_REPEATS_REGION"/>
    <property type="match status" value="1"/>
</dbReference>
<gene>
    <name evidence="3" type="ORF">PSON_ATCC_30995.1.T0250404</name>
</gene>
<feature type="coiled-coil region" evidence="2">
    <location>
        <begin position="38"/>
        <end position="87"/>
    </location>
</feature>
<dbReference type="PROSITE" id="PS50082">
    <property type="entry name" value="WD_REPEATS_2"/>
    <property type="match status" value="1"/>
</dbReference>
<dbReference type="SMART" id="SM00320">
    <property type="entry name" value="WD40"/>
    <property type="match status" value="4"/>
</dbReference>
<keyword evidence="1" id="KW-0853">WD repeat</keyword>
<dbReference type="InterPro" id="IPR001680">
    <property type="entry name" value="WD40_rpt"/>
</dbReference>
<keyword evidence="2" id="KW-0175">Coiled coil</keyword>
<name>A0A8S1LVQ4_9CILI</name>
<dbReference type="FunFam" id="2.130.10.10:FF:001434">
    <property type="entry name" value="Uncharacterized protein"/>
    <property type="match status" value="1"/>
</dbReference>
<evidence type="ECO:0008006" key="5">
    <source>
        <dbReference type="Google" id="ProtNLM"/>
    </source>
</evidence>
<protein>
    <recommendedName>
        <fullName evidence="5">WD domain, G-beta repeat protein</fullName>
    </recommendedName>
</protein>
<dbReference type="PANTHER" id="PTHR19920">
    <property type="entry name" value="WD40 PROTEIN CIAO1"/>
    <property type="match status" value="1"/>
</dbReference>
<dbReference type="GO" id="GO:0097361">
    <property type="term" value="C:cytosolic [4Fe-4S] assembly targeting complex"/>
    <property type="evidence" value="ECO:0007669"/>
    <property type="project" value="TreeGrafter"/>
</dbReference>
<dbReference type="Pfam" id="PF00400">
    <property type="entry name" value="WD40"/>
    <property type="match status" value="2"/>
</dbReference>
<dbReference type="AlphaFoldDB" id="A0A8S1LVQ4"/>
<evidence type="ECO:0000256" key="1">
    <source>
        <dbReference type="PROSITE-ProRule" id="PRU00221"/>
    </source>
</evidence>
<dbReference type="GO" id="GO:0016226">
    <property type="term" value="P:iron-sulfur cluster assembly"/>
    <property type="evidence" value="ECO:0007669"/>
    <property type="project" value="TreeGrafter"/>
</dbReference>